<evidence type="ECO:0000256" key="1">
    <source>
        <dbReference type="SAM" id="MobiDB-lite"/>
    </source>
</evidence>
<accession>A0ABR2XTL2</accession>
<comment type="caution">
    <text evidence="2">The sequence shown here is derived from an EMBL/GenBank/DDBJ whole genome shotgun (WGS) entry which is preliminary data.</text>
</comment>
<evidence type="ECO:0000313" key="3">
    <source>
        <dbReference type="Proteomes" id="UP001465668"/>
    </source>
</evidence>
<gene>
    <name evidence="2" type="ORF">SCAR479_06201</name>
</gene>
<feature type="region of interest" description="Disordered" evidence="1">
    <location>
        <begin position="28"/>
        <end position="58"/>
    </location>
</feature>
<feature type="compositionally biased region" description="Acidic residues" evidence="1">
    <location>
        <begin position="28"/>
        <end position="53"/>
    </location>
</feature>
<sequence length="122" mass="13253">MTKPSTIARNMTPSLCLNIPRTRDFDEYEPIEEDSDSDCDEDEVDGLNLSDDEVSARVEDPRAVDIDSASAPPPSYTRQVEDLTVMIPEGLGAARLGVITMAFGPLLLPVLQNECLDAEAAL</sequence>
<name>A0ABR2XTL2_9PEZI</name>
<dbReference type="Proteomes" id="UP001465668">
    <property type="component" value="Unassembled WGS sequence"/>
</dbReference>
<protein>
    <submittedName>
        <fullName evidence="2">Uncharacterized protein</fullName>
    </submittedName>
</protein>
<dbReference type="EMBL" id="JARVKM010000023">
    <property type="protein sequence ID" value="KAK9777133.1"/>
    <property type="molecule type" value="Genomic_DNA"/>
</dbReference>
<proteinExistence type="predicted"/>
<organism evidence="2 3">
    <name type="scientific">Seiridium cardinale</name>
    <dbReference type="NCBI Taxonomy" id="138064"/>
    <lineage>
        <taxon>Eukaryota</taxon>
        <taxon>Fungi</taxon>
        <taxon>Dikarya</taxon>
        <taxon>Ascomycota</taxon>
        <taxon>Pezizomycotina</taxon>
        <taxon>Sordariomycetes</taxon>
        <taxon>Xylariomycetidae</taxon>
        <taxon>Amphisphaeriales</taxon>
        <taxon>Sporocadaceae</taxon>
        <taxon>Seiridium</taxon>
    </lineage>
</organism>
<evidence type="ECO:0000313" key="2">
    <source>
        <dbReference type="EMBL" id="KAK9777133.1"/>
    </source>
</evidence>
<reference evidence="2 3" key="1">
    <citation type="submission" date="2024-02" db="EMBL/GenBank/DDBJ databases">
        <title>First draft genome assembly of two strains of Seiridium cardinale.</title>
        <authorList>
            <person name="Emiliani G."/>
            <person name="Scali E."/>
        </authorList>
    </citation>
    <scope>NUCLEOTIDE SEQUENCE [LARGE SCALE GENOMIC DNA]</scope>
    <source>
        <strain evidence="2 3">BM-138-000479</strain>
    </source>
</reference>
<keyword evidence="3" id="KW-1185">Reference proteome</keyword>